<dbReference type="Pfam" id="PF00873">
    <property type="entry name" value="ACR_tran"/>
    <property type="match status" value="1"/>
</dbReference>
<feature type="transmembrane region" description="Helical" evidence="9">
    <location>
        <begin position="340"/>
        <end position="359"/>
    </location>
</feature>
<dbReference type="InterPro" id="IPR004764">
    <property type="entry name" value="MdtF-like"/>
</dbReference>
<dbReference type="FunFam" id="1.20.1640.10:FF:000001">
    <property type="entry name" value="Efflux pump membrane transporter"/>
    <property type="match status" value="1"/>
</dbReference>
<feature type="transmembrane region" description="Helical" evidence="9">
    <location>
        <begin position="396"/>
        <end position="416"/>
    </location>
</feature>
<dbReference type="FunFam" id="3.30.70.1430:FF:000001">
    <property type="entry name" value="Efflux pump membrane transporter"/>
    <property type="match status" value="1"/>
</dbReference>
<dbReference type="SUPFAM" id="SSF82693">
    <property type="entry name" value="Multidrug efflux transporter AcrB pore domain, PN1, PN2, PC1 and PC2 subdomains"/>
    <property type="match status" value="4"/>
</dbReference>
<dbReference type="NCBIfam" id="TIGR00915">
    <property type="entry name" value="2A0602"/>
    <property type="match status" value="1"/>
</dbReference>
<dbReference type="EMBL" id="NEVQ01000018">
    <property type="protein sequence ID" value="OZI53991.1"/>
    <property type="molecule type" value="Genomic_DNA"/>
</dbReference>
<dbReference type="PANTHER" id="PTHR32063:SF13">
    <property type="entry name" value="MULTIDRUG EFFLUX PUMP SUBUNIT ACRB-RELATED"/>
    <property type="match status" value="1"/>
</dbReference>
<proteinExistence type="inferred from homology"/>
<evidence type="ECO:0000313" key="12">
    <source>
        <dbReference type="Proteomes" id="UP000216885"/>
    </source>
</evidence>
<dbReference type="SUPFAM" id="SSF82866">
    <property type="entry name" value="Multidrug efflux transporter AcrB transmembrane domain"/>
    <property type="match status" value="2"/>
</dbReference>
<sequence length="1056" mass="112590">MARFFIDRPIFAWVIAIVITLAGALSIFTLPIEQYPDIAPPSISIRATYTGASAETTENSVTQVIEQNMTGLDNLLYMSSSSTSSGSSEITLTFASGTNPDTAQVQVQNKLQQAQSMLPDSVQSTGVTVTKSSGNMFLVLAFTSENGSMDGTDLADYMVSTIQDPVSRVSGVGNVRVMGSEYSMRIWLDPEKLRTYSLMPSDVTSAIENQNADVSSGSLGAVPAVEGQALTATVNSRSRLKTADQFKDIVIKSETSGAVVHLSDVARVELGTEDYSIISKFNGKPAAGIGIELASGANALDVSEAVDAKLQELQPFFPSGLQYHVAYSTTPFVKISIQEVVTTLFEAIVLVVAIMYLFLQNWRVTLIPAIAVPVVLMGTFGILALLGYSINTLSMFAMVLAIGLLVDDAIVVVENVERIMSEEGLSPREATRKSMGQITGALIGIALVLTAVFLPMAFFGGSTGAIYRQFSVTIASAMILSVLVAMTLTPALCATMLTPIEKGGHVSRRGLLGRFFQWFNTLFDRTGKRYHKGVGLMTRHRKSGGIIYLAILIVAGGLFWHLPTSFLPEEDQGMLMVMVKLPSGATQQQTLKVMDQVADYIKEQPETDSIMSVAGFSTGGSGQNSGMGFVRLKDWDEREADANTVGMRISMEMAKRFRDAQIFAMAPSGIPGLGQSAGFTMELQDLGGAGHEALVQAREQLLALAAKNDKLDSVRYQALEDAPTFDVKIDDAKAGALGLLQSDINSTLATAVGSTYVNDFVNRGRIKKVYVQGEAEARMLPDDIGRWSVRNSADDMVPFSAFASSSWGYAPASLSRFNGSASMEITGQAASGVSSGTAMTEMTKLVKQLPAGFGYSWSGLSYQEQQSGSQAPLLYAVSLLFVFLCLAALYESWSIPFSVMLAVPIGVVGALLLTSLRGLSNDVYFQVGLLATVGLAAKNGILIVEFAKELEEQGKSLIAATLEAARQRLRPILMTSLAFMLGVLPLVISTGAGSGGRHSLGTGVLGGTLASTVLGIFFVPLFYVVVRTVFPGKPKSADASAPTQHGDTANHNEVNP</sequence>
<evidence type="ECO:0000256" key="5">
    <source>
        <dbReference type="ARBA" id="ARBA00022519"/>
    </source>
</evidence>
<dbReference type="NCBIfam" id="NF000282">
    <property type="entry name" value="RND_permease_1"/>
    <property type="match status" value="1"/>
</dbReference>
<comment type="similarity">
    <text evidence="2 9">Belongs to the resistance-nodulation-cell division (RND) (TC 2.A.6) family.</text>
</comment>
<dbReference type="Gene3D" id="3.30.70.1430">
    <property type="entry name" value="Multidrug efflux transporter AcrB pore domain"/>
    <property type="match status" value="2"/>
</dbReference>
<feature type="transmembrane region" description="Helical" evidence="9">
    <location>
        <begin position="437"/>
        <end position="458"/>
    </location>
</feature>
<evidence type="ECO:0000256" key="3">
    <source>
        <dbReference type="ARBA" id="ARBA00022448"/>
    </source>
</evidence>
<evidence type="ECO:0000256" key="2">
    <source>
        <dbReference type="ARBA" id="ARBA00010942"/>
    </source>
</evidence>
<dbReference type="GO" id="GO:0042910">
    <property type="term" value="F:xenobiotic transmembrane transporter activity"/>
    <property type="evidence" value="ECO:0007669"/>
    <property type="project" value="TreeGrafter"/>
</dbReference>
<comment type="caution">
    <text evidence="11">The sequence shown here is derived from an EMBL/GenBank/DDBJ whole genome shotgun (WGS) entry which is preliminary data.</text>
</comment>
<dbReference type="SUPFAM" id="SSF82714">
    <property type="entry name" value="Multidrug efflux transporter AcrB TolC docking domain, DN and DC subdomains"/>
    <property type="match status" value="2"/>
</dbReference>
<reference evidence="11 12" key="1">
    <citation type="submission" date="2017-05" db="EMBL/GenBank/DDBJ databases">
        <title>Complete and WGS of Bordetella genogroups.</title>
        <authorList>
            <person name="Spilker T."/>
            <person name="LiPuma J."/>
        </authorList>
    </citation>
    <scope>NUCLEOTIDE SEQUENCE [LARGE SCALE GENOMIC DNA]</scope>
    <source>
        <strain evidence="11 12">AU9919</strain>
    </source>
</reference>
<evidence type="ECO:0000256" key="9">
    <source>
        <dbReference type="RuleBase" id="RU364070"/>
    </source>
</evidence>
<feature type="transmembrane region" description="Helical" evidence="9">
    <location>
        <begin position="897"/>
        <end position="917"/>
    </location>
</feature>
<keyword evidence="12" id="KW-1185">Reference proteome</keyword>
<feature type="transmembrane region" description="Helical" evidence="9">
    <location>
        <begin position="12"/>
        <end position="32"/>
    </location>
</feature>
<keyword evidence="4" id="KW-1003">Cell membrane</keyword>
<dbReference type="PRINTS" id="PR00702">
    <property type="entry name" value="ACRIFLAVINRP"/>
</dbReference>
<keyword evidence="8 9" id="KW-0472">Membrane</keyword>
<keyword evidence="5 9" id="KW-0997">Cell inner membrane</keyword>
<evidence type="ECO:0000256" key="8">
    <source>
        <dbReference type="ARBA" id="ARBA00023136"/>
    </source>
</evidence>
<protein>
    <recommendedName>
        <fullName evidence="9">Efflux pump membrane transporter</fullName>
    </recommendedName>
</protein>
<keyword evidence="7 9" id="KW-1133">Transmembrane helix</keyword>
<dbReference type="AlphaFoldDB" id="A0A261TXH5"/>
<dbReference type="InterPro" id="IPR027463">
    <property type="entry name" value="AcrB_DN_DC_subdom"/>
</dbReference>
<evidence type="ECO:0000256" key="7">
    <source>
        <dbReference type="ARBA" id="ARBA00022989"/>
    </source>
</evidence>
<feature type="compositionally biased region" description="Polar residues" evidence="10">
    <location>
        <begin position="1041"/>
        <end position="1056"/>
    </location>
</feature>
<dbReference type="Gene3D" id="3.30.2090.10">
    <property type="entry name" value="Multidrug efflux transporter AcrB TolC docking domain, DN and DC subdomains"/>
    <property type="match status" value="2"/>
</dbReference>
<evidence type="ECO:0000313" key="11">
    <source>
        <dbReference type="EMBL" id="OZI53991.1"/>
    </source>
</evidence>
<evidence type="ECO:0000256" key="4">
    <source>
        <dbReference type="ARBA" id="ARBA00022475"/>
    </source>
</evidence>
<dbReference type="Gene3D" id="3.30.70.1320">
    <property type="entry name" value="Multidrug efflux transporter AcrB pore domain like"/>
    <property type="match status" value="1"/>
</dbReference>
<feature type="transmembrane region" description="Helical" evidence="9">
    <location>
        <begin position="470"/>
        <end position="493"/>
    </location>
</feature>
<comment type="subcellular location">
    <subcellularLocation>
        <location evidence="1 9">Cell inner membrane</location>
        <topology evidence="1 9">Multi-pass membrane protein</topology>
    </subcellularLocation>
</comment>
<dbReference type="Proteomes" id="UP000216885">
    <property type="component" value="Unassembled WGS sequence"/>
</dbReference>
<organism evidence="11 12">
    <name type="scientific">Bordetella genomosp. 4</name>
    <dbReference type="NCBI Taxonomy" id="463044"/>
    <lineage>
        <taxon>Bacteria</taxon>
        <taxon>Pseudomonadati</taxon>
        <taxon>Pseudomonadota</taxon>
        <taxon>Betaproteobacteria</taxon>
        <taxon>Burkholderiales</taxon>
        <taxon>Alcaligenaceae</taxon>
        <taxon>Bordetella</taxon>
    </lineage>
</organism>
<evidence type="ECO:0000256" key="10">
    <source>
        <dbReference type="SAM" id="MobiDB-lite"/>
    </source>
</evidence>
<feature type="transmembrane region" description="Helical" evidence="9">
    <location>
        <begin position="545"/>
        <end position="562"/>
    </location>
</feature>
<accession>A0A261TXH5</accession>
<keyword evidence="6 9" id="KW-0812">Transmembrane</keyword>
<dbReference type="Gene3D" id="3.30.70.1440">
    <property type="entry name" value="Multidrug efflux transporter AcrB pore domain"/>
    <property type="match status" value="1"/>
</dbReference>
<dbReference type="GO" id="GO:0005886">
    <property type="term" value="C:plasma membrane"/>
    <property type="evidence" value="ECO:0007669"/>
    <property type="project" value="UniProtKB-SubCell"/>
</dbReference>
<dbReference type="PANTHER" id="PTHR32063">
    <property type="match status" value="1"/>
</dbReference>
<name>A0A261TXH5_9BORD</name>
<dbReference type="InterPro" id="IPR001036">
    <property type="entry name" value="Acrflvin-R"/>
</dbReference>
<dbReference type="GO" id="GO:0015562">
    <property type="term" value="F:efflux transmembrane transporter activity"/>
    <property type="evidence" value="ECO:0007669"/>
    <property type="project" value="InterPro"/>
</dbReference>
<dbReference type="Gene3D" id="1.20.1640.10">
    <property type="entry name" value="Multidrug efflux transporter AcrB transmembrane domain"/>
    <property type="match status" value="2"/>
</dbReference>
<feature type="transmembrane region" description="Helical" evidence="9">
    <location>
        <begin position="1004"/>
        <end position="1026"/>
    </location>
</feature>
<dbReference type="GO" id="GO:0009636">
    <property type="term" value="P:response to toxic substance"/>
    <property type="evidence" value="ECO:0007669"/>
    <property type="project" value="UniProtKB-ARBA"/>
</dbReference>
<feature type="region of interest" description="Disordered" evidence="10">
    <location>
        <begin position="1034"/>
        <end position="1056"/>
    </location>
</feature>
<keyword evidence="3 9" id="KW-0813">Transport</keyword>
<feature type="transmembrane region" description="Helical" evidence="9">
    <location>
        <begin position="873"/>
        <end position="890"/>
    </location>
</feature>
<evidence type="ECO:0000256" key="1">
    <source>
        <dbReference type="ARBA" id="ARBA00004429"/>
    </source>
</evidence>
<feature type="transmembrane region" description="Helical" evidence="9">
    <location>
        <begin position="366"/>
        <end position="390"/>
    </location>
</feature>
<gene>
    <name evidence="11" type="ORF">CAL20_18550</name>
</gene>
<evidence type="ECO:0000256" key="6">
    <source>
        <dbReference type="ARBA" id="ARBA00022692"/>
    </source>
</evidence>
<dbReference type="RefSeq" id="WP_094838618.1">
    <property type="nucleotide sequence ID" value="NZ_NEVQ01000018.1"/>
</dbReference>
<feature type="transmembrane region" description="Helical" evidence="9">
    <location>
        <begin position="923"/>
        <end position="947"/>
    </location>
</feature>
<feature type="transmembrane region" description="Helical" evidence="9">
    <location>
        <begin position="972"/>
        <end position="992"/>
    </location>
</feature>